<feature type="domain" description="ZAD" evidence="13">
    <location>
        <begin position="8"/>
        <end position="86"/>
    </location>
</feature>
<evidence type="ECO:0000256" key="3">
    <source>
        <dbReference type="ARBA" id="ARBA00022737"/>
    </source>
</evidence>
<evidence type="ECO:0000259" key="12">
    <source>
        <dbReference type="PROSITE" id="PS50157"/>
    </source>
</evidence>
<dbReference type="Gene3D" id="3.30.160.60">
    <property type="entry name" value="Classic Zinc Finger"/>
    <property type="match status" value="5"/>
</dbReference>
<dbReference type="InterPro" id="IPR013087">
    <property type="entry name" value="Znf_C2H2_type"/>
</dbReference>
<proteinExistence type="predicted"/>
<keyword evidence="4 10" id="KW-0863">Zinc-finger</keyword>
<feature type="domain" description="C2H2-type" evidence="12">
    <location>
        <begin position="331"/>
        <end position="358"/>
    </location>
</feature>
<dbReference type="GO" id="GO:0008270">
    <property type="term" value="F:zinc ion binding"/>
    <property type="evidence" value="ECO:0007669"/>
    <property type="project" value="UniProtKB-UniRule"/>
</dbReference>
<dbReference type="Gene3D" id="3.40.1800.20">
    <property type="match status" value="1"/>
</dbReference>
<gene>
    <name evidence="14" type="ORF">g.13596</name>
    <name evidence="15" type="ORF">g.13600</name>
</gene>
<dbReference type="SMART" id="SM00868">
    <property type="entry name" value="zf-AD"/>
    <property type="match status" value="1"/>
</dbReference>
<keyword evidence="2 11" id="KW-0479">Metal-binding</keyword>
<dbReference type="GO" id="GO:0005654">
    <property type="term" value="C:nucleoplasm"/>
    <property type="evidence" value="ECO:0007669"/>
    <property type="project" value="TreeGrafter"/>
</dbReference>
<dbReference type="Pfam" id="PF12874">
    <property type="entry name" value="zf-met"/>
    <property type="match status" value="1"/>
</dbReference>
<evidence type="ECO:0000256" key="2">
    <source>
        <dbReference type="ARBA" id="ARBA00022723"/>
    </source>
</evidence>
<dbReference type="SMART" id="SM00355">
    <property type="entry name" value="ZnF_C2H2"/>
    <property type="match status" value="8"/>
</dbReference>
<dbReference type="InterPro" id="IPR012934">
    <property type="entry name" value="Znf_AD"/>
</dbReference>
<dbReference type="GO" id="GO:0001227">
    <property type="term" value="F:DNA-binding transcription repressor activity, RNA polymerase II-specific"/>
    <property type="evidence" value="ECO:0007669"/>
    <property type="project" value="TreeGrafter"/>
</dbReference>
<dbReference type="FunFam" id="3.30.160.60:FF:000110">
    <property type="entry name" value="Zinc finger protein-like"/>
    <property type="match status" value="1"/>
</dbReference>
<feature type="domain" description="C2H2-type" evidence="12">
    <location>
        <begin position="218"/>
        <end position="246"/>
    </location>
</feature>
<dbReference type="Pfam" id="PF07776">
    <property type="entry name" value="zf-AD"/>
    <property type="match status" value="1"/>
</dbReference>
<dbReference type="Pfam" id="PF00096">
    <property type="entry name" value="zf-C2H2"/>
    <property type="match status" value="4"/>
</dbReference>
<evidence type="ECO:0000259" key="13">
    <source>
        <dbReference type="PROSITE" id="PS51915"/>
    </source>
</evidence>
<feature type="domain" description="C2H2-type" evidence="12">
    <location>
        <begin position="417"/>
        <end position="441"/>
    </location>
</feature>
<evidence type="ECO:0000256" key="1">
    <source>
        <dbReference type="ARBA" id="ARBA00004123"/>
    </source>
</evidence>
<evidence type="ECO:0000313" key="15">
    <source>
        <dbReference type="EMBL" id="JAS06916.1"/>
    </source>
</evidence>
<keyword evidence="5 11" id="KW-0862">Zinc</keyword>
<feature type="binding site" evidence="11">
    <location>
        <position position="13"/>
    </location>
    <ligand>
        <name>Zn(2+)</name>
        <dbReference type="ChEBI" id="CHEBI:29105"/>
    </ligand>
</feature>
<dbReference type="GO" id="GO:0002682">
    <property type="term" value="P:regulation of immune system process"/>
    <property type="evidence" value="ECO:0007669"/>
    <property type="project" value="TreeGrafter"/>
</dbReference>
<feature type="domain" description="C2H2-type" evidence="12">
    <location>
        <begin position="275"/>
        <end position="302"/>
    </location>
</feature>
<dbReference type="PANTHER" id="PTHR24399">
    <property type="entry name" value="ZINC FINGER AND BTB DOMAIN-CONTAINING"/>
    <property type="match status" value="1"/>
</dbReference>
<dbReference type="SUPFAM" id="SSF57667">
    <property type="entry name" value="beta-beta-alpha zinc fingers"/>
    <property type="match status" value="5"/>
</dbReference>
<dbReference type="SUPFAM" id="SSF57716">
    <property type="entry name" value="Glucocorticoid receptor-like (DNA-binding domain)"/>
    <property type="match status" value="1"/>
</dbReference>
<keyword evidence="9" id="KW-0539">Nucleus</keyword>
<keyword evidence="6" id="KW-0805">Transcription regulation</keyword>
<evidence type="ECO:0000256" key="9">
    <source>
        <dbReference type="ARBA" id="ARBA00023242"/>
    </source>
</evidence>
<evidence type="ECO:0000256" key="4">
    <source>
        <dbReference type="ARBA" id="ARBA00022771"/>
    </source>
</evidence>
<reference evidence="15" key="1">
    <citation type="submission" date="2015-12" db="EMBL/GenBank/DDBJ databases">
        <title>De novo transcriptome assembly of four potential Pierce s Disease insect vectors from Arizona vineyards.</title>
        <authorList>
            <person name="Tassone E.E."/>
        </authorList>
    </citation>
    <scope>NUCLEOTIDE SEQUENCE</scope>
</reference>
<evidence type="ECO:0000256" key="7">
    <source>
        <dbReference type="ARBA" id="ARBA00023125"/>
    </source>
</evidence>
<organism evidence="15">
    <name type="scientific">Clastoptera arizonana</name>
    <name type="common">Arizona spittle bug</name>
    <dbReference type="NCBI Taxonomy" id="38151"/>
    <lineage>
        <taxon>Eukaryota</taxon>
        <taxon>Metazoa</taxon>
        <taxon>Ecdysozoa</taxon>
        <taxon>Arthropoda</taxon>
        <taxon>Hexapoda</taxon>
        <taxon>Insecta</taxon>
        <taxon>Pterygota</taxon>
        <taxon>Neoptera</taxon>
        <taxon>Paraneoptera</taxon>
        <taxon>Hemiptera</taxon>
        <taxon>Auchenorrhyncha</taxon>
        <taxon>Cercopoidea</taxon>
        <taxon>Clastopteridae</taxon>
        <taxon>Clastoptera</taxon>
    </lineage>
</organism>
<dbReference type="FunFam" id="3.30.160.60:FF:000787">
    <property type="entry name" value="Zinc finger protein 784"/>
    <property type="match status" value="1"/>
</dbReference>
<accession>A0A1B6C082</accession>
<dbReference type="GO" id="GO:0000978">
    <property type="term" value="F:RNA polymerase II cis-regulatory region sequence-specific DNA binding"/>
    <property type="evidence" value="ECO:0007669"/>
    <property type="project" value="TreeGrafter"/>
</dbReference>
<dbReference type="PANTHER" id="PTHR24399:SF23">
    <property type="entry name" value="C2H2-TYPE DOMAIN-CONTAINING PROTEIN"/>
    <property type="match status" value="1"/>
</dbReference>
<feature type="binding site" evidence="11">
    <location>
        <position position="59"/>
    </location>
    <ligand>
        <name>Zn(2+)</name>
        <dbReference type="ChEBI" id="CHEBI:29105"/>
    </ligand>
</feature>
<evidence type="ECO:0000256" key="5">
    <source>
        <dbReference type="ARBA" id="ARBA00022833"/>
    </source>
</evidence>
<feature type="binding site" evidence="11">
    <location>
        <position position="10"/>
    </location>
    <ligand>
        <name>Zn(2+)</name>
        <dbReference type="ChEBI" id="CHEBI:29105"/>
    </ligand>
</feature>
<feature type="domain" description="C2H2-type" evidence="12">
    <location>
        <begin position="303"/>
        <end position="330"/>
    </location>
</feature>
<feature type="domain" description="C2H2-type" evidence="12">
    <location>
        <begin position="247"/>
        <end position="269"/>
    </location>
</feature>
<comment type="subcellular location">
    <subcellularLocation>
        <location evidence="1">Nucleus</location>
    </subcellularLocation>
</comment>
<name>A0A1B6C082_9HEMI</name>
<dbReference type="InterPro" id="IPR036236">
    <property type="entry name" value="Znf_C2H2_sf"/>
</dbReference>
<evidence type="ECO:0000256" key="8">
    <source>
        <dbReference type="ARBA" id="ARBA00023163"/>
    </source>
</evidence>
<evidence type="ECO:0008006" key="16">
    <source>
        <dbReference type="Google" id="ProtNLM"/>
    </source>
</evidence>
<feature type="binding site" evidence="11">
    <location>
        <position position="62"/>
    </location>
    <ligand>
        <name>Zn(2+)</name>
        <dbReference type="ChEBI" id="CHEBI:29105"/>
    </ligand>
</feature>
<evidence type="ECO:0000313" key="14">
    <source>
        <dbReference type="EMBL" id="JAS05679.1"/>
    </source>
</evidence>
<keyword evidence="3" id="KW-0677">Repeat</keyword>
<dbReference type="PROSITE" id="PS00028">
    <property type="entry name" value="ZINC_FINGER_C2H2_1"/>
    <property type="match status" value="6"/>
</dbReference>
<evidence type="ECO:0000256" key="11">
    <source>
        <dbReference type="PROSITE-ProRule" id="PRU01263"/>
    </source>
</evidence>
<dbReference type="AlphaFoldDB" id="A0A1B6C082"/>
<dbReference type="GO" id="GO:0001817">
    <property type="term" value="P:regulation of cytokine production"/>
    <property type="evidence" value="ECO:0007669"/>
    <property type="project" value="TreeGrafter"/>
</dbReference>
<sequence>MANTNTQDQCRLCLTTSSCDKYKYIFSLEDCGKVSLATKIMICTSLVVTINDKMPQYLCRKCNEHIESFFDFRKKCFESYFNMCKILEGENSSSKEFEGNEQHLEIKQETESIHEEDCLNTEVPPETLNFQNNLLDDINFINCNQPPNEQNMECANCLNKFSSIEDLNEHWKTCGVKNIKEEVWHAELRKLNPANEETNTPFPDVPKNKRSNNHQEVNKCKECEKLFKYDKLFTEHLLIRHIKDKRFVCFECDKSFIDHYELKYHMRIHLKIDKYRCKVCEKIFPRPSSLRRHLTVHSRVKPYKCKYCLKIFTNSSNLLKHERTHTGENLIQCKFCCKSFYDNSAKLKHEKNHVKSNKMFQCDICNRMFATHKEMDEHFNLHDSQMIWKCKTCKQVFRKPSALKSHSLKIHNDKSPFVCEICSDSFAMRFELKAHINVHTD</sequence>
<dbReference type="EMBL" id="GEDC01030382">
    <property type="protein sequence ID" value="JAS06916.1"/>
    <property type="molecule type" value="Transcribed_RNA"/>
</dbReference>
<dbReference type="PROSITE" id="PS51915">
    <property type="entry name" value="ZAD"/>
    <property type="match status" value="1"/>
</dbReference>
<protein>
    <recommendedName>
        <fullName evidence="16">Protein krueppel</fullName>
    </recommendedName>
</protein>
<keyword evidence="7" id="KW-0238">DNA-binding</keyword>
<feature type="domain" description="C2H2-type" evidence="12">
    <location>
        <begin position="360"/>
        <end position="387"/>
    </location>
</feature>
<evidence type="ECO:0000256" key="6">
    <source>
        <dbReference type="ARBA" id="ARBA00023015"/>
    </source>
</evidence>
<evidence type="ECO:0000256" key="10">
    <source>
        <dbReference type="PROSITE-ProRule" id="PRU00042"/>
    </source>
</evidence>
<dbReference type="PROSITE" id="PS50157">
    <property type="entry name" value="ZINC_FINGER_C2H2_2"/>
    <property type="match status" value="8"/>
</dbReference>
<feature type="domain" description="C2H2-type" evidence="12">
    <location>
        <begin position="388"/>
        <end position="416"/>
    </location>
</feature>
<keyword evidence="8" id="KW-0804">Transcription</keyword>
<dbReference type="EMBL" id="GEDC01031619">
    <property type="protein sequence ID" value="JAS05679.1"/>
    <property type="molecule type" value="Transcribed_RNA"/>
</dbReference>